<evidence type="ECO:0000256" key="2">
    <source>
        <dbReference type="ARBA" id="ARBA00005816"/>
    </source>
</evidence>
<dbReference type="GO" id="GO:0061733">
    <property type="term" value="F:protein-lysine-acetyltransferase activity"/>
    <property type="evidence" value="ECO:0007669"/>
    <property type="project" value="TreeGrafter"/>
</dbReference>
<dbReference type="PANTHER" id="PTHR45884">
    <property type="entry name" value="N-ACETYLTRANSFERASE ECO"/>
    <property type="match status" value="1"/>
</dbReference>
<dbReference type="GO" id="GO:0000785">
    <property type="term" value="C:chromatin"/>
    <property type="evidence" value="ECO:0007669"/>
    <property type="project" value="TreeGrafter"/>
</dbReference>
<feature type="compositionally biased region" description="Polar residues" evidence="10">
    <location>
        <begin position="288"/>
        <end position="304"/>
    </location>
</feature>
<evidence type="ECO:0000313" key="13">
    <source>
        <dbReference type="EMBL" id="KAK7076564.1"/>
    </source>
</evidence>
<feature type="domain" description="N-acetyltransferase ESCO acetyl-transferase" evidence="12">
    <location>
        <begin position="556"/>
        <end position="623"/>
    </location>
</feature>
<dbReference type="PANTHER" id="PTHR45884:SF2">
    <property type="entry name" value="N-ACETYLTRANSFERASE ECO"/>
    <property type="match status" value="1"/>
</dbReference>
<evidence type="ECO:0000313" key="14">
    <source>
        <dbReference type="Proteomes" id="UP001381693"/>
    </source>
</evidence>
<evidence type="ECO:0000256" key="10">
    <source>
        <dbReference type="SAM" id="MobiDB-lite"/>
    </source>
</evidence>
<dbReference type="InterPro" id="IPR028005">
    <property type="entry name" value="AcTrfase_ESCO_Znf_dom"/>
</dbReference>
<evidence type="ECO:0000256" key="1">
    <source>
        <dbReference type="ARBA" id="ARBA00004123"/>
    </source>
</evidence>
<keyword evidence="9" id="KW-0012">Acyltransferase</keyword>
<accession>A0AAN8XE68</accession>
<feature type="compositionally biased region" description="Polar residues" evidence="10">
    <location>
        <begin position="215"/>
        <end position="232"/>
    </location>
</feature>
<comment type="caution">
    <text evidence="13">The sequence shown here is derived from an EMBL/GenBank/DDBJ whole genome shotgun (WGS) entry which is preliminary data.</text>
</comment>
<proteinExistence type="inferred from homology"/>
<evidence type="ECO:0000259" key="11">
    <source>
        <dbReference type="Pfam" id="PF13878"/>
    </source>
</evidence>
<sequence>MLKLAARKGDITLKQREGVFEKKNIGRVIEKELDKIPSKVSVPKSLPKPSPLPSVIANPRPVPTRVCGTPSPPKRFPSPRKTKKLFLSGDQNQIKELDRAGSLIMLCEVLKVYINDRETDNCHPSQSRALNCTPRRTSPRKQNGFSSPSRTSPLKHDKLYSPIRRSPRKLGASSHIPNERNETRFSSVRSPRRLVLSPSKVQTISPGKNSRRNWGASSHILNEQTETISPSRRSPKKLVLSPSKVQTKSPSKKSQRKWSDSSHVLNKLIETRSPVRRSPRKHVYSPGKVQSDSPSKKCSNITPRKVSLQKSKTCVADSVSVSEIMPNSHESGITCVVRDELSQRKTSHITFSSQNNDSDALPSKVYPIFDPKRWRFDKSPSPKKAKCDAKYIGNHKSKSESSQMIIDAGQKEFGVRVCKECGMVYEIANQKDEEYHKEFHNLINDSLRFLGWKKENQVSHLDEYGGRIIMIRSTDPPHCWRKVDDVLKVIDGELGFSDIAIPPVKEKTWVFFYILQKKVVGCVIGETIDKANRVIPSQKIEDSKNWLLCCSTDQVSAFVGISRLWVLGSERGKGIATKLVDILRFNMFGLYVLSKDDIAFSDPTESGAKFAEKYTARPDFLVYRRVIES</sequence>
<comment type="similarity">
    <text evidence="2">Belongs to the acetyltransferase family. ECO subfamily.</text>
</comment>
<feature type="compositionally biased region" description="Basic residues" evidence="10">
    <location>
        <begin position="274"/>
        <end position="283"/>
    </location>
</feature>
<evidence type="ECO:0000256" key="9">
    <source>
        <dbReference type="ARBA" id="ARBA00023315"/>
    </source>
</evidence>
<feature type="region of interest" description="Disordered" evidence="10">
    <location>
        <begin position="119"/>
        <end position="304"/>
    </location>
</feature>
<dbReference type="GO" id="GO:0005634">
    <property type="term" value="C:nucleus"/>
    <property type="evidence" value="ECO:0007669"/>
    <property type="project" value="UniProtKB-SubCell"/>
</dbReference>
<evidence type="ECO:0000256" key="3">
    <source>
        <dbReference type="ARBA" id="ARBA00022679"/>
    </source>
</evidence>
<organism evidence="13 14">
    <name type="scientific">Halocaridina rubra</name>
    <name type="common">Hawaiian red shrimp</name>
    <dbReference type="NCBI Taxonomy" id="373956"/>
    <lineage>
        <taxon>Eukaryota</taxon>
        <taxon>Metazoa</taxon>
        <taxon>Ecdysozoa</taxon>
        <taxon>Arthropoda</taxon>
        <taxon>Crustacea</taxon>
        <taxon>Multicrustacea</taxon>
        <taxon>Malacostraca</taxon>
        <taxon>Eumalacostraca</taxon>
        <taxon>Eucarida</taxon>
        <taxon>Decapoda</taxon>
        <taxon>Pleocyemata</taxon>
        <taxon>Caridea</taxon>
        <taxon>Atyoidea</taxon>
        <taxon>Atyidae</taxon>
        <taxon>Halocaridina</taxon>
    </lineage>
</organism>
<protein>
    <submittedName>
        <fullName evidence="13">Establishment of cohesion 1</fullName>
    </submittedName>
</protein>
<keyword evidence="7" id="KW-0539">Nucleus</keyword>
<feature type="domain" description="N-acetyltransferase ESCO zinc-finger" evidence="11">
    <location>
        <begin position="403"/>
        <end position="441"/>
    </location>
</feature>
<evidence type="ECO:0000256" key="6">
    <source>
        <dbReference type="ARBA" id="ARBA00022833"/>
    </source>
</evidence>
<reference evidence="13 14" key="1">
    <citation type="submission" date="2023-11" db="EMBL/GenBank/DDBJ databases">
        <title>Halocaridina rubra genome assembly.</title>
        <authorList>
            <person name="Smith C."/>
        </authorList>
    </citation>
    <scope>NUCLEOTIDE SEQUENCE [LARGE SCALE GENOMIC DNA]</scope>
    <source>
        <strain evidence="13">EP-1</strain>
        <tissue evidence="13">Whole</tissue>
    </source>
</reference>
<comment type="subcellular location">
    <subcellularLocation>
        <location evidence="1">Nucleus</location>
    </subcellularLocation>
</comment>
<name>A0AAN8XE68_HALRR</name>
<keyword evidence="8" id="KW-0131">Cell cycle</keyword>
<feature type="compositionally biased region" description="Low complexity" evidence="10">
    <location>
        <begin position="186"/>
        <end position="199"/>
    </location>
</feature>
<dbReference type="Pfam" id="PF13878">
    <property type="entry name" value="zf-C2H2_3"/>
    <property type="match status" value="1"/>
</dbReference>
<dbReference type="AlphaFoldDB" id="A0AAN8XE68"/>
<dbReference type="GO" id="GO:0008270">
    <property type="term" value="F:zinc ion binding"/>
    <property type="evidence" value="ECO:0007669"/>
    <property type="project" value="UniProtKB-KW"/>
</dbReference>
<keyword evidence="5" id="KW-0863">Zinc-finger</keyword>
<keyword evidence="4" id="KW-0479">Metal-binding</keyword>
<keyword evidence="6" id="KW-0862">Zinc</keyword>
<feature type="compositionally biased region" description="Polar residues" evidence="10">
    <location>
        <begin position="122"/>
        <end position="152"/>
    </location>
</feature>
<evidence type="ECO:0000256" key="4">
    <source>
        <dbReference type="ARBA" id="ARBA00022723"/>
    </source>
</evidence>
<dbReference type="Proteomes" id="UP001381693">
    <property type="component" value="Unassembled WGS sequence"/>
</dbReference>
<evidence type="ECO:0000259" key="12">
    <source>
        <dbReference type="Pfam" id="PF13880"/>
    </source>
</evidence>
<feature type="region of interest" description="Disordered" evidence="10">
    <location>
        <begin position="40"/>
        <end position="81"/>
    </location>
</feature>
<evidence type="ECO:0000256" key="5">
    <source>
        <dbReference type="ARBA" id="ARBA00022771"/>
    </source>
</evidence>
<keyword evidence="3" id="KW-0808">Transferase</keyword>
<dbReference type="GO" id="GO:0007064">
    <property type="term" value="P:mitotic sister chromatid cohesion"/>
    <property type="evidence" value="ECO:0007669"/>
    <property type="project" value="TreeGrafter"/>
</dbReference>
<keyword evidence="14" id="KW-1185">Reference proteome</keyword>
<dbReference type="EMBL" id="JAXCGZ010009621">
    <property type="protein sequence ID" value="KAK7076564.1"/>
    <property type="molecule type" value="Genomic_DNA"/>
</dbReference>
<dbReference type="InterPro" id="IPR028009">
    <property type="entry name" value="ESCO_Acetyltransf_dom"/>
</dbReference>
<evidence type="ECO:0000256" key="8">
    <source>
        <dbReference type="ARBA" id="ARBA00023306"/>
    </source>
</evidence>
<evidence type="ECO:0000256" key="7">
    <source>
        <dbReference type="ARBA" id="ARBA00023242"/>
    </source>
</evidence>
<gene>
    <name evidence="13" type="primary">ESCO1</name>
    <name evidence="13" type="ORF">SK128_028151</name>
</gene>
<dbReference type="Pfam" id="PF13880">
    <property type="entry name" value="Acetyltransf_13"/>
    <property type="match status" value="1"/>
</dbReference>